<evidence type="ECO:0000313" key="10">
    <source>
        <dbReference type="EMBL" id="CDM62102.1"/>
    </source>
</evidence>
<evidence type="ECO:0000256" key="7">
    <source>
        <dbReference type="ARBA" id="ARBA00038093"/>
    </source>
</evidence>
<feature type="binding site" evidence="8">
    <location>
        <position position="98"/>
    </location>
    <ligand>
        <name>Mg(2+)</name>
        <dbReference type="ChEBI" id="CHEBI:18420"/>
    </ligand>
</feature>
<evidence type="ECO:0000259" key="9">
    <source>
        <dbReference type="Pfam" id="PF01850"/>
    </source>
</evidence>
<dbReference type="AlphaFoldDB" id="W6RLV4"/>
<dbReference type="GO" id="GO:0004540">
    <property type="term" value="F:RNA nuclease activity"/>
    <property type="evidence" value="ECO:0007669"/>
    <property type="project" value="InterPro"/>
</dbReference>
<keyword evidence="6 8" id="KW-0460">Magnesium</keyword>
<dbReference type="InterPro" id="IPR050556">
    <property type="entry name" value="Type_II_TA_system_RNase"/>
</dbReference>
<keyword evidence="8" id="KW-0800">Toxin</keyword>
<dbReference type="SUPFAM" id="SSF88723">
    <property type="entry name" value="PIN domain-like"/>
    <property type="match status" value="1"/>
</dbReference>
<dbReference type="HAMAP" id="MF_00265">
    <property type="entry name" value="VapC_Nob1"/>
    <property type="match status" value="1"/>
</dbReference>
<geneLocation type="plasmid" evidence="10 11">
    <name>pLPU83d</name>
</geneLocation>
<evidence type="ECO:0000256" key="5">
    <source>
        <dbReference type="ARBA" id="ARBA00022801"/>
    </source>
</evidence>
<dbReference type="InterPro" id="IPR002716">
    <property type="entry name" value="PIN_dom"/>
</dbReference>
<dbReference type="Gene3D" id="3.40.50.1010">
    <property type="entry name" value="5'-nuclease"/>
    <property type="match status" value="1"/>
</dbReference>
<evidence type="ECO:0000256" key="3">
    <source>
        <dbReference type="ARBA" id="ARBA00022722"/>
    </source>
</evidence>
<keyword evidence="3 8" id="KW-0540">Nuclease</keyword>
<feature type="domain" description="PIN" evidence="9">
    <location>
        <begin position="2"/>
        <end position="122"/>
    </location>
</feature>
<evidence type="ECO:0000256" key="2">
    <source>
        <dbReference type="ARBA" id="ARBA00022649"/>
    </source>
</evidence>
<dbReference type="PATRIC" id="fig|348824.6.peg.6390"/>
<comment type="cofactor">
    <cofactor evidence="1 8">
        <name>Mg(2+)</name>
        <dbReference type="ChEBI" id="CHEBI:18420"/>
    </cofactor>
</comment>
<proteinExistence type="inferred from homology"/>
<dbReference type="GO" id="GO:0016787">
    <property type="term" value="F:hydrolase activity"/>
    <property type="evidence" value="ECO:0007669"/>
    <property type="project" value="UniProtKB-KW"/>
</dbReference>
<evidence type="ECO:0000256" key="1">
    <source>
        <dbReference type="ARBA" id="ARBA00001946"/>
    </source>
</evidence>
<dbReference type="CDD" id="cd18746">
    <property type="entry name" value="PIN_VapC4-5_FitB-like"/>
    <property type="match status" value="1"/>
</dbReference>
<evidence type="ECO:0000256" key="6">
    <source>
        <dbReference type="ARBA" id="ARBA00022842"/>
    </source>
</evidence>
<evidence type="ECO:0000256" key="4">
    <source>
        <dbReference type="ARBA" id="ARBA00022723"/>
    </source>
</evidence>
<dbReference type="HOGENOM" id="CLU_118482_8_0_5"/>
<reference evidence="10" key="1">
    <citation type="submission" date="2013-11" db="EMBL/GenBank/DDBJ databases">
        <title>Draft genome sequence of the broad-host-range Rhizobium sp. LPU83 strain, a member of the low-genetic diversity Oregon-like Rhizobium sp. group.</title>
        <authorList>
            <person name="Wibberg D."/>
            <person name="Puehler A."/>
            <person name="Schlueter A."/>
        </authorList>
    </citation>
    <scope>NUCLEOTIDE SEQUENCE [LARGE SCALE GENOMIC DNA]</scope>
    <source>
        <strain evidence="10">LPU83</strain>
        <plasmid evidence="10">pLPU83d</plasmid>
    </source>
</reference>
<accession>W6RLV4</accession>
<comment type="function">
    <text evidence="8">Toxic component of a toxin-antitoxin (TA) system. An RNase.</text>
</comment>
<organism evidence="10 11">
    <name type="scientific">Rhizobium favelukesii</name>
    <dbReference type="NCBI Taxonomy" id="348824"/>
    <lineage>
        <taxon>Bacteria</taxon>
        <taxon>Pseudomonadati</taxon>
        <taxon>Pseudomonadota</taxon>
        <taxon>Alphaproteobacteria</taxon>
        <taxon>Hyphomicrobiales</taxon>
        <taxon>Rhizobiaceae</taxon>
        <taxon>Rhizobium/Agrobacterium group</taxon>
        <taxon>Rhizobium</taxon>
    </lineage>
</organism>
<dbReference type="InterPro" id="IPR022907">
    <property type="entry name" value="VapC_family"/>
</dbReference>
<dbReference type="KEGG" id="rhl:LPU83_pLPU83d_0732"/>
<keyword evidence="2 8" id="KW-1277">Toxin-antitoxin system</keyword>
<keyword evidence="11" id="KW-1185">Reference proteome</keyword>
<name>W6RLV4_9HYPH</name>
<dbReference type="EC" id="3.1.-.-" evidence="8"/>
<comment type="similarity">
    <text evidence="7 8">Belongs to the PINc/VapC protein family.</text>
</comment>
<dbReference type="InterPro" id="IPR029060">
    <property type="entry name" value="PIN-like_dom_sf"/>
</dbReference>
<gene>
    <name evidence="8" type="primary">vapC</name>
    <name evidence="10" type="ORF">LPU83_pLPU83d_0732</name>
</gene>
<dbReference type="Pfam" id="PF01850">
    <property type="entry name" value="PIN"/>
    <property type="match status" value="1"/>
</dbReference>
<sequence>MYLLDTDVISEARRGTPQAKSWLRSVDPLTVHLSVLTLGEIMRGIALKQKNDPKSAAHLAEWLRKLRHDHGERILPISDQIAVEWGRIAAIRPRGDIDGLIAATAIVHDLIVVTRNVADFEDTGAIIANPWDPDA</sequence>
<feature type="binding site" evidence="8">
    <location>
        <position position="5"/>
    </location>
    <ligand>
        <name>Mg(2+)</name>
        <dbReference type="ChEBI" id="CHEBI:18420"/>
    </ligand>
</feature>
<evidence type="ECO:0000256" key="8">
    <source>
        <dbReference type="HAMAP-Rule" id="MF_00265"/>
    </source>
</evidence>
<dbReference type="Proteomes" id="UP000019443">
    <property type="component" value="Plasmid pLPU83d"/>
</dbReference>
<protein>
    <recommendedName>
        <fullName evidence="8">Ribonuclease VapC</fullName>
        <shortName evidence="8">RNase VapC</shortName>
        <ecNumber evidence="8">3.1.-.-</ecNumber>
    </recommendedName>
    <alternativeName>
        <fullName evidence="8">Toxin VapC</fullName>
    </alternativeName>
</protein>
<keyword evidence="5 8" id="KW-0378">Hydrolase</keyword>
<keyword evidence="10" id="KW-0614">Plasmid</keyword>
<dbReference type="EMBL" id="HG916855">
    <property type="protein sequence ID" value="CDM62102.1"/>
    <property type="molecule type" value="Genomic_DNA"/>
</dbReference>
<dbReference type="RefSeq" id="WP_024315489.1">
    <property type="nucleotide sequence ID" value="NZ_ATTO01000022.1"/>
</dbReference>
<evidence type="ECO:0000313" key="11">
    <source>
        <dbReference type="Proteomes" id="UP000019443"/>
    </source>
</evidence>
<dbReference type="PANTHER" id="PTHR33653:SF1">
    <property type="entry name" value="RIBONUCLEASE VAPC2"/>
    <property type="match status" value="1"/>
</dbReference>
<dbReference type="GO" id="GO:0090729">
    <property type="term" value="F:toxin activity"/>
    <property type="evidence" value="ECO:0007669"/>
    <property type="project" value="UniProtKB-KW"/>
</dbReference>
<dbReference type="GO" id="GO:0000287">
    <property type="term" value="F:magnesium ion binding"/>
    <property type="evidence" value="ECO:0007669"/>
    <property type="project" value="UniProtKB-UniRule"/>
</dbReference>
<dbReference type="PANTHER" id="PTHR33653">
    <property type="entry name" value="RIBONUCLEASE VAPC2"/>
    <property type="match status" value="1"/>
</dbReference>
<keyword evidence="4 8" id="KW-0479">Metal-binding</keyword>